<keyword evidence="2" id="KW-0812">Transmembrane</keyword>
<proteinExistence type="predicted"/>
<dbReference type="Proteomes" id="UP000006727">
    <property type="component" value="Chromosome 2"/>
</dbReference>
<feature type="region of interest" description="Disordered" evidence="1">
    <location>
        <begin position="1"/>
        <end position="46"/>
    </location>
</feature>
<reference evidence="3 4" key="2">
    <citation type="journal article" date="2018" name="Plant J.">
        <title>The Physcomitrella patens chromosome-scale assembly reveals moss genome structure and evolution.</title>
        <authorList>
            <person name="Lang D."/>
            <person name="Ullrich K.K."/>
            <person name="Murat F."/>
            <person name="Fuchs J."/>
            <person name="Jenkins J."/>
            <person name="Haas F.B."/>
            <person name="Piednoel M."/>
            <person name="Gundlach H."/>
            <person name="Van Bel M."/>
            <person name="Meyberg R."/>
            <person name="Vives C."/>
            <person name="Morata J."/>
            <person name="Symeonidi A."/>
            <person name="Hiss M."/>
            <person name="Muchero W."/>
            <person name="Kamisugi Y."/>
            <person name="Saleh O."/>
            <person name="Blanc G."/>
            <person name="Decker E.L."/>
            <person name="van Gessel N."/>
            <person name="Grimwood J."/>
            <person name="Hayes R.D."/>
            <person name="Graham S.W."/>
            <person name="Gunter L.E."/>
            <person name="McDaniel S.F."/>
            <person name="Hoernstein S.N.W."/>
            <person name="Larsson A."/>
            <person name="Li F.W."/>
            <person name="Perroud P.F."/>
            <person name="Phillips J."/>
            <person name="Ranjan P."/>
            <person name="Rokshar D.S."/>
            <person name="Rothfels C.J."/>
            <person name="Schneider L."/>
            <person name="Shu S."/>
            <person name="Stevenson D.W."/>
            <person name="Thummler F."/>
            <person name="Tillich M."/>
            <person name="Villarreal Aguilar J.C."/>
            <person name="Widiez T."/>
            <person name="Wong G.K."/>
            <person name="Wymore A."/>
            <person name="Zhang Y."/>
            <person name="Zimmer A.D."/>
            <person name="Quatrano R.S."/>
            <person name="Mayer K.F.X."/>
            <person name="Goodstein D."/>
            <person name="Casacuberta J.M."/>
            <person name="Vandepoele K."/>
            <person name="Reski R."/>
            <person name="Cuming A.C."/>
            <person name="Tuskan G.A."/>
            <person name="Maumus F."/>
            <person name="Salse J."/>
            <person name="Schmutz J."/>
            <person name="Rensing S.A."/>
        </authorList>
    </citation>
    <scope>NUCLEOTIDE SEQUENCE [LARGE SCALE GENOMIC DNA]</scope>
    <source>
        <strain evidence="3 4">cv. Gransden 2004</strain>
    </source>
</reference>
<dbReference type="PANTHER" id="PTHR36396">
    <property type="entry name" value="MALTASE-GLUCOAMYLASE, INTESTINAL PROTEIN"/>
    <property type="match status" value="1"/>
</dbReference>
<dbReference type="EMBL" id="ABEU02000002">
    <property type="status" value="NOT_ANNOTATED_CDS"/>
    <property type="molecule type" value="Genomic_DNA"/>
</dbReference>
<evidence type="ECO:0000256" key="2">
    <source>
        <dbReference type="SAM" id="Phobius"/>
    </source>
</evidence>
<keyword evidence="4" id="KW-1185">Reference proteome</keyword>
<name>A0A7I4D3M2_PHYPA</name>
<organism evidence="3 4">
    <name type="scientific">Physcomitrium patens</name>
    <name type="common">Spreading-leaved earth moss</name>
    <name type="synonym">Physcomitrella patens</name>
    <dbReference type="NCBI Taxonomy" id="3218"/>
    <lineage>
        <taxon>Eukaryota</taxon>
        <taxon>Viridiplantae</taxon>
        <taxon>Streptophyta</taxon>
        <taxon>Embryophyta</taxon>
        <taxon>Bryophyta</taxon>
        <taxon>Bryophytina</taxon>
        <taxon>Bryopsida</taxon>
        <taxon>Funariidae</taxon>
        <taxon>Funariales</taxon>
        <taxon>Funariaceae</taxon>
        <taxon>Physcomitrium</taxon>
    </lineage>
</organism>
<dbReference type="AlphaFoldDB" id="A0A7I4D3M2"/>
<evidence type="ECO:0000313" key="3">
    <source>
        <dbReference type="EnsemblPlants" id="Pp3c2_15250V3.2"/>
    </source>
</evidence>
<gene>
    <name evidence="3" type="primary">LOC112293298</name>
</gene>
<reference evidence="3" key="3">
    <citation type="submission" date="2020-12" db="UniProtKB">
        <authorList>
            <consortium name="EnsemblPlants"/>
        </authorList>
    </citation>
    <scope>IDENTIFICATION</scope>
</reference>
<accession>A0A7I4D3M2</accession>
<feature type="compositionally biased region" description="Basic and acidic residues" evidence="1">
    <location>
        <begin position="1"/>
        <end position="15"/>
    </location>
</feature>
<dbReference type="Gramene" id="Pp3c2_15250V3.2">
    <property type="protein sequence ID" value="Pp3c2_15250V3.2"/>
    <property type="gene ID" value="Pp3c2_15250"/>
</dbReference>
<reference evidence="3 4" key="1">
    <citation type="journal article" date="2008" name="Science">
        <title>The Physcomitrella genome reveals evolutionary insights into the conquest of land by plants.</title>
        <authorList>
            <person name="Rensing S."/>
            <person name="Lang D."/>
            <person name="Zimmer A."/>
            <person name="Terry A."/>
            <person name="Salamov A."/>
            <person name="Shapiro H."/>
            <person name="Nishiyama T."/>
            <person name="Perroud P.-F."/>
            <person name="Lindquist E."/>
            <person name="Kamisugi Y."/>
            <person name="Tanahashi T."/>
            <person name="Sakakibara K."/>
            <person name="Fujita T."/>
            <person name="Oishi K."/>
            <person name="Shin-I T."/>
            <person name="Kuroki Y."/>
            <person name="Toyoda A."/>
            <person name="Suzuki Y."/>
            <person name="Hashimoto A."/>
            <person name="Yamaguchi K."/>
            <person name="Sugano A."/>
            <person name="Kohara Y."/>
            <person name="Fujiyama A."/>
            <person name="Anterola A."/>
            <person name="Aoki S."/>
            <person name="Ashton N."/>
            <person name="Barbazuk W.B."/>
            <person name="Barker E."/>
            <person name="Bennetzen J."/>
            <person name="Bezanilla M."/>
            <person name="Blankenship R."/>
            <person name="Cho S.H."/>
            <person name="Dutcher S."/>
            <person name="Estelle M."/>
            <person name="Fawcett J.A."/>
            <person name="Gundlach H."/>
            <person name="Hanada K."/>
            <person name="Heyl A."/>
            <person name="Hicks K.A."/>
            <person name="Hugh J."/>
            <person name="Lohr M."/>
            <person name="Mayer K."/>
            <person name="Melkozernov A."/>
            <person name="Murata T."/>
            <person name="Nelson D."/>
            <person name="Pils B."/>
            <person name="Prigge M."/>
            <person name="Reiss B."/>
            <person name="Renner T."/>
            <person name="Rombauts S."/>
            <person name="Rushton P."/>
            <person name="Sanderfoot A."/>
            <person name="Schween G."/>
            <person name="Shiu S.-H."/>
            <person name="Stueber K."/>
            <person name="Theodoulou F.L."/>
            <person name="Tu H."/>
            <person name="Van de Peer Y."/>
            <person name="Verrier P.J."/>
            <person name="Waters E."/>
            <person name="Wood A."/>
            <person name="Yang L."/>
            <person name="Cove D."/>
            <person name="Cuming A."/>
            <person name="Hasebe M."/>
            <person name="Lucas S."/>
            <person name="Mishler D.B."/>
            <person name="Reski R."/>
            <person name="Grigoriev I."/>
            <person name="Quatrano R.S."/>
            <person name="Boore J.L."/>
        </authorList>
    </citation>
    <scope>NUCLEOTIDE SEQUENCE [LARGE SCALE GENOMIC DNA]</scope>
    <source>
        <strain evidence="3 4">cv. Gransden 2004</strain>
    </source>
</reference>
<keyword evidence="2" id="KW-0472">Membrane</keyword>
<dbReference type="Gramene" id="Pp3c2_15250V3.4">
    <property type="protein sequence ID" value="Pp3c2_15250V3.4"/>
    <property type="gene ID" value="Pp3c2_15250"/>
</dbReference>
<keyword evidence="2" id="KW-1133">Transmembrane helix</keyword>
<protein>
    <submittedName>
        <fullName evidence="3">Uncharacterized protein</fullName>
    </submittedName>
</protein>
<sequence length="303" mass="33423">MKEDEDLARELRGAMEDDEEIGEEAPLLQPQESRVSEIANDRPELASVTPPPVLIIDINADIYGAEDSDNLTVSGRDVDVEAPKKKHDLRALATVGNKMSVENRPKSVDVEGPDGVIKRFAKGTKAAFAIERFNCQLKDPSLPVVCIVACKDGEDPIEFGPDVELVSYDDTWTLKTLREAVQDVSGNPVKEDFIHNSARVASLPNPITQVPVAPYGTEEINTKQNDSTKPTRESTQETDALRYFGVKNWEDLYPEGKIPEGGSQDCTPQYVGKVLVMFIFVFAFAGGLIYMLEQLPDPSRSLQ</sequence>
<dbReference type="EnsemblPlants" id="Pp3c2_15250V3.4">
    <property type="protein sequence ID" value="Pp3c2_15250V3.4"/>
    <property type="gene ID" value="Pp3c2_15250"/>
</dbReference>
<dbReference type="KEGG" id="ppp:112293298"/>
<dbReference type="PANTHER" id="PTHR36396:SF1">
    <property type="entry name" value="MALTASE-GLUCOAMYLASE, INTESTINAL PROTEIN"/>
    <property type="match status" value="1"/>
</dbReference>
<dbReference type="RefSeq" id="XP_024398325.1">
    <property type="nucleotide sequence ID" value="XM_024542557.2"/>
</dbReference>
<dbReference type="OrthoDB" id="1932454at2759"/>
<dbReference type="EnsemblPlants" id="Pp3c2_15250V3.2">
    <property type="protein sequence ID" value="Pp3c2_15250V3.2"/>
    <property type="gene ID" value="Pp3c2_15250"/>
</dbReference>
<evidence type="ECO:0000313" key="4">
    <source>
        <dbReference type="Proteomes" id="UP000006727"/>
    </source>
</evidence>
<feature type="transmembrane region" description="Helical" evidence="2">
    <location>
        <begin position="270"/>
        <end position="292"/>
    </location>
</feature>
<evidence type="ECO:0000256" key="1">
    <source>
        <dbReference type="SAM" id="MobiDB-lite"/>
    </source>
</evidence>
<dbReference type="GeneID" id="112293298"/>